<dbReference type="Gene3D" id="1.10.290.10">
    <property type="entry name" value="Topoisomerase I, domain 4"/>
    <property type="match status" value="1"/>
</dbReference>
<evidence type="ECO:0000256" key="9">
    <source>
        <dbReference type="ARBA" id="ARBA00023235"/>
    </source>
</evidence>
<dbReference type="SMART" id="SM00437">
    <property type="entry name" value="TOP1Ac"/>
    <property type="match status" value="1"/>
</dbReference>
<dbReference type="InterPro" id="IPR013825">
    <property type="entry name" value="Topo_IA_cen_sub2"/>
</dbReference>
<dbReference type="InterPro" id="IPR013824">
    <property type="entry name" value="Topo_IA_cen_sub1"/>
</dbReference>
<evidence type="ECO:0000256" key="1">
    <source>
        <dbReference type="ARBA" id="ARBA00000213"/>
    </source>
</evidence>
<feature type="site" description="Interaction with DNA" evidence="10">
    <location>
        <position position="33"/>
    </location>
</feature>
<dbReference type="Gene3D" id="3.40.50.140">
    <property type="match status" value="1"/>
</dbReference>
<feature type="site" description="Interaction with DNA" evidence="10">
    <location>
        <position position="300"/>
    </location>
</feature>
<feature type="site" description="Interaction with DNA" evidence="10">
    <location>
        <position position="155"/>
    </location>
</feature>
<dbReference type="InterPro" id="IPR005733">
    <property type="entry name" value="TopoI_bac-type"/>
</dbReference>
<evidence type="ECO:0000256" key="3">
    <source>
        <dbReference type="ARBA" id="ARBA00022723"/>
    </source>
</evidence>
<feature type="domain" description="Topo IA-type catalytic" evidence="12">
    <location>
        <begin position="129"/>
        <end position="560"/>
    </location>
</feature>
<accession>A0ABX3HQ75</accession>
<name>A0ABX3HQ75_9BACL</name>
<dbReference type="InterPro" id="IPR023405">
    <property type="entry name" value="Topo_IA_core_domain"/>
</dbReference>
<keyword evidence="4" id="KW-0863">Zinc-finger</keyword>
<dbReference type="SMART" id="SM00436">
    <property type="entry name" value="TOP1Bc"/>
    <property type="match status" value="1"/>
</dbReference>
<feature type="region of interest" description="Interaction with DNA" evidence="10">
    <location>
        <begin position="163"/>
        <end position="168"/>
    </location>
</feature>
<organism evidence="13 14">
    <name type="scientific">Paenibacillus odorifer</name>
    <dbReference type="NCBI Taxonomy" id="189426"/>
    <lineage>
        <taxon>Bacteria</taxon>
        <taxon>Bacillati</taxon>
        <taxon>Bacillota</taxon>
        <taxon>Bacilli</taxon>
        <taxon>Bacillales</taxon>
        <taxon>Paenibacillaceae</taxon>
        <taxon>Paenibacillus</taxon>
    </lineage>
</organism>
<dbReference type="PANTHER" id="PTHR42785:SF1">
    <property type="entry name" value="DNA TOPOISOMERASE"/>
    <property type="match status" value="1"/>
</dbReference>
<reference evidence="13 14" key="1">
    <citation type="submission" date="2016-10" db="EMBL/GenBank/DDBJ databases">
        <title>Paenibacillus species isolates.</title>
        <authorList>
            <person name="Beno S.M."/>
        </authorList>
    </citation>
    <scope>NUCLEOTIDE SEQUENCE [LARGE SCALE GENOMIC DNA]</scope>
    <source>
        <strain evidence="13 14">FSL R5-0923</strain>
    </source>
</reference>
<dbReference type="Gene3D" id="2.70.20.10">
    <property type="entry name" value="Topoisomerase I, domain 3"/>
    <property type="match status" value="1"/>
</dbReference>
<comment type="caution">
    <text evidence="13">The sequence shown here is derived from an EMBL/GenBank/DDBJ whole genome shotgun (WGS) entry which is preliminary data.</text>
</comment>
<dbReference type="InterPro" id="IPR023406">
    <property type="entry name" value="Topo_IA_AS"/>
</dbReference>
<evidence type="ECO:0000256" key="5">
    <source>
        <dbReference type="ARBA" id="ARBA00022833"/>
    </source>
</evidence>
<dbReference type="Gene3D" id="1.10.460.10">
    <property type="entry name" value="Topoisomerase I, domain 2"/>
    <property type="match status" value="1"/>
</dbReference>
<dbReference type="CDD" id="cd03363">
    <property type="entry name" value="TOPRIM_TopoIA_TopoI"/>
    <property type="match status" value="1"/>
</dbReference>
<comment type="subunit">
    <text evidence="10">Monomer.</text>
</comment>
<keyword evidence="14" id="KW-1185">Reference proteome</keyword>
<dbReference type="PROSITE" id="PS00396">
    <property type="entry name" value="TOPO_IA_1"/>
    <property type="match status" value="1"/>
</dbReference>
<dbReference type="Proteomes" id="UP000187313">
    <property type="component" value="Unassembled WGS sequence"/>
</dbReference>
<evidence type="ECO:0000256" key="10">
    <source>
        <dbReference type="HAMAP-Rule" id="MF_00952"/>
    </source>
</evidence>
<protein>
    <recommendedName>
        <fullName evidence="10">DNA topoisomerase 1</fullName>
        <ecNumber evidence="10">5.6.2.1</ecNumber>
    </recommendedName>
    <alternativeName>
        <fullName evidence="10">DNA topoisomerase I</fullName>
    </alternativeName>
</protein>
<dbReference type="InterPro" id="IPR006171">
    <property type="entry name" value="TOPRIM_dom"/>
</dbReference>
<evidence type="ECO:0000259" key="12">
    <source>
        <dbReference type="PROSITE" id="PS52039"/>
    </source>
</evidence>
<dbReference type="PROSITE" id="PS52039">
    <property type="entry name" value="TOPO_IA_2"/>
    <property type="match status" value="1"/>
</dbReference>
<dbReference type="EMBL" id="MPTD01000007">
    <property type="protein sequence ID" value="OMD52098.1"/>
    <property type="molecule type" value="Genomic_DNA"/>
</dbReference>
<dbReference type="NCBIfam" id="TIGR01051">
    <property type="entry name" value="topA_bact"/>
    <property type="match status" value="1"/>
</dbReference>
<keyword evidence="3" id="KW-0479">Metal-binding</keyword>
<feature type="site" description="Interaction with DNA" evidence="10">
    <location>
        <position position="139"/>
    </location>
</feature>
<comment type="similarity">
    <text evidence="2 10">Belongs to the type IA topoisomerase family.</text>
</comment>
<comment type="function">
    <text evidence="10">Releases the supercoiling and torsional tension of DNA, which is introduced during the DNA replication and transcription, by transiently cleaving and rejoining one strand of the DNA duplex. Introduces a single-strand break via transesterification at a target site in duplex DNA. The scissile phosphodiester is attacked by the catalytic tyrosine of the enzyme, resulting in the formation of a DNA-(5'-phosphotyrosyl)-enzyme intermediate and the expulsion of a 3'-OH DNA strand. The free DNA strand then undergoes passage around the unbroken strand, thus removing DNA supercoils. Finally, in the religation step, the DNA 3'-OH attacks the covalent intermediate to expel the active-site tyrosine and restore the DNA phosphodiester backbone.</text>
</comment>
<dbReference type="InterPro" id="IPR013498">
    <property type="entry name" value="Topo_IA_Znf"/>
</dbReference>
<dbReference type="EC" id="5.6.2.1" evidence="10"/>
<dbReference type="InterPro" id="IPR034149">
    <property type="entry name" value="TOPRIM_TopoI"/>
</dbReference>
<dbReference type="InterPro" id="IPR003602">
    <property type="entry name" value="Topo_IA_DNA-bd_dom"/>
</dbReference>
<dbReference type="SMART" id="SM00493">
    <property type="entry name" value="TOPRIM"/>
    <property type="match status" value="1"/>
</dbReference>
<keyword evidence="7 10" id="KW-0799">Topoisomerase</keyword>
<dbReference type="InterPro" id="IPR003601">
    <property type="entry name" value="Topo_IA_2"/>
</dbReference>
<feature type="site" description="Interaction with DNA" evidence="10">
    <location>
        <position position="491"/>
    </location>
</feature>
<evidence type="ECO:0000313" key="13">
    <source>
        <dbReference type="EMBL" id="OMD52098.1"/>
    </source>
</evidence>
<keyword evidence="8 10" id="KW-0238">DNA-binding</keyword>
<dbReference type="Pfam" id="PF01396">
    <property type="entry name" value="Zn_ribbon_Top1"/>
    <property type="match status" value="3"/>
</dbReference>
<evidence type="ECO:0000256" key="7">
    <source>
        <dbReference type="ARBA" id="ARBA00023029"/>
    </source>
</evidence>
<evidence type="ECO:0000256" key="8">
    <source>
        <dbReference type="ARBA" id="ARBA00023125"/>
    </source>
</evidence>
<dbReference type="HAMAP" id="MF_00952">
    <property type="entry name" value="Topoisom_1_prok"/>
    <property type="match status" value="1"/>
</dbReference>
<evidence type="ECO:0000256" key="6">
    <source>
        <dbReference type="ARBA" id="ARBA00022842"/>
    </source>
</evidence>
<dbReference type="Gene3D" id="3.30.65.10">
    <property type="entry name" value="Bacterial Topoisomerase I, domain 1"/>
    <property type="match status" value="2"/>
</dbReference>
<dbReference type="PRINTS" id="PR00417">
    <property type="entry name" value="PRTPISMRASEI"/>
</dbReference>
<sequence length="699" mass="78803">MADALVIVESPAKAKTIGKYLGSKYIVKASMGHIRDLPKSQIGVEVENDFNPKYITIRGKGSILKELKDASKKVKKVYLAADPDREGEAIAWHLAHALDLDNTQECRVVFNEITKQAVKDAFKTPRKINMDLVNAQQARRILDRLVGYKISPLLWKKVKKGLSAGRVQSVAVKIIMDRENEISAFVPTEYWSITAKLGIRDSVFEAKFHKLNGVKKELNQESDVQEVLEAIKNAVFKVSNVKEKERQRHPSAPFTTSSLQQEAARKLGFRAAKTMSVAQQLYEGVELGKEGTVGLITYMRTDSTRLSVTAQDEAKELITAKYGEKFLPEAPRQYSKKAAGAQEAHEAIRPTSALREPEMVKEFLSRDQFRLYKLVWERFVSSQMASALLDTLSVDIEAGTATFRAVGSKVSFPGFMKVYVEGNDDGTTDEDKYLPPLEAGDALNKQEIEPKQHFTQPPPRYTEARLVKTLEELGIGRPSTYAPTLETIQKRGYVAIEEKKFMPTELGELVIEQMEQFFPEILNVEFTANMEGDLDHVEEGSEDWVKVLAEFYESFEKRLVFAEEEMKEIEIEDEVSDEICEKCGKPLVYKLGRFGKFLACSGFPDCRNTKPIIKDIGVTCPKCNEGKVVERRSKKGRVFYGCDQYPGCDFVSWDRPSTKPCPSCGAWMIEKRNKQGTKLQCTSCDHTEAVLDNEEELAE</sequence>
<dbReference type="InterPro" id="IPR013826">
    <property type="entry name" value="Topo_IA_cen_sub3"/>
</dbReference>
<feature type="site" description="Interaction with DNA" evidence="10">
    <location>
        <position position="148"/>
    </location>
</feature>
<gene>
    <name evidence="10" type="primary">topA</name>
    <name evidence="13" type="ORF">BSK51_11995</name>
</gene>
<dbReference type="Pfam" id="PF01751">
    <property type="entry name" value="Toprim"/>
    <property type="match status" value="1"/>
</dbReference>
<keyword evidence="9 10" id="KW-0413">Isomerase</keyword>
<feature type="domain" description="Toprim" evidence="11">
    <location>
        <begin position="3"/>
        <end position="113"/>
    </location>
</feature>
<dbReference type="SUPFAM" id="SSF56712">
    <property type="entry name" value="Prokaryotic type I DNA topoisomerase"/>
    <property type="match status" value="1"/>
</dbReference>
<dbReference type="RefSeq" id="WP_076299248.1">
    <property type="nucleotide sequence ID" value="NZ_MPTD01000007.1"/>
</dbReference>
<dbReference type="Pfam" id="PF01131">
    <property type="entry name" value="Topoisom_bac"/>
    <property type="match status" value="1"/>
</dbReference>
<dbReference type="CDD" id="cd00186">
    <property type="entry name" value="TOP1Ac"/>
    <property type="match status" value="1"/>
</dbReference>
<dbReference type="PANTHER" id="PTHR42785">
    <property type="entry name" value="DNA TOPOISOMERASE, TYPE IA, CORE"/>
    <property type="match status" value="1"/>
</dbReference>
<evidence type="ECO:0000313" key="14">
    <source>
        <dbReference type="Proteomes" id="UP000187313"/>
    </source>
</evidence>
<dbReference type="PROSITE" id="PS50880">
    <property type="entry name" value="TOPRIM"/>
    <property type="match status" value="1"/>
</dbReference>
<dbReference type="InterPro" id="IPR028612">
    <property type="entry name" value="Topoisom_1_IA"/>
</dbReference>
<proteinExistence type="inferred from homology"/>
<keyword evidence="5" id="KW-0862">Zinc</keyword>
<dbReference type="InterPro" id="IPR013497">
    <property type="entry name" value="Topo_IA_cen"/>
</dbReference>
<evidence type="ECO:0000256" key="4">
    <source>
        <dbReference type="ARBA" id="ARBA00022771"/>
    </source>
</evidence>
<comment type="catalytic activity">
    <reaction evidence="1 10">
        <text>ATP-independent breakage of single-stranded DNA, followed by passage and rejoining.</text>
        <dbReference type="EC" id="5.6.2.1"/>
    </reaction>
</comment>
<dbReference type="InterPro" id="IPR000380">
    <property type="entry name" value="Topo_IA"/>
</dbReference>
<evidence type="ECO:0000259" key="11">
    <source>
        <dbReference type="PROSITE" id="PS50880"/>
    </source>
</evidence>
<feature type="site" description="Interaction with DNA" evidence="10">
    <location>
        <position position="143"/>
    </location>
</feature>
<dbReference type="SUPFAM" id="SSF57783">
    <property type="entry name" value="Zinc beta-ribbon"/>
    <property type="match status" value="1"/>
</dbReference>
<evidence type="ECO:0000256" key="2">
    <source>
        <dbReference type="ARBA" id="ARBA00009446"/>
    </source>
</evidence>
<keyword evidence="6" id="KW-0460">Magnesium</keyword>
<feature type="active site" description="O-(5'-phospho-DNA)-tyrosine intermediate" evidence="10">
    <location>
        <position position="298"/>
    </location>
</feature>
<feature type="site" description="Interaction with DNA" evidence="10">
    <location>
        <position position="140"/>
    </location>
</feature>